<name>A0AAX2F2B4_9BACT</name>
<dbReference type="Proteomes" id="UP000184105">
    <property type="component" value="Unassembled WGS sequence"/>
</dbReference>
<accession>A0AAX2F2B4</accession>
<evidence type="ECO:0008006" key="3">
    <source>
        <dbReference type="Google" id="ProtNLM"/>
    </source>
</evidence>
<comment type="caution">
    <text evidence="1">The sequence shown here is derived from an EMBL/GenBank/DDBJ whole genome shotgun (WGS) entry which is preliminary data.</text>
</comment>
<sequence>MNKLTSEQVDKVLVVKNKVTDEQSSVVTMPFYYSIYKQLVYSSTCSLVNSSTRRLLFRVNEVGVSDVVQHLGEELT</sequence>
<evidence type="ECO:0000313" key="2">
    <source>
        <dbReference type="Proteomes" id="UP000184105"/>
    </source>
</evidence>
<proteinExistence type="predicted"/>
<gene>
    <name evidence="1" type="ORF">SAMN05444364_10587</name>
</gene>
<dbReference type="AlphaFoldDB" id="A0AAX2F2B4"/>
<dbReference type="EMBL" id="FQWA01000005">
    <property type="protein sequence ID" value="SHF68958.1"/>
    <property type="molecule type" value="Genomic_DNA"/>
</dbReference>
<reference evidence="1 2" key="1">
    <citation type="submission" date="2016-11" db="EMBL/GenBank/DDBJ databases">
        <authorList>
            <person name="Varghese N."/>
            <person name="Submissions S."/>
        </authorList>
    </citation>
    <scope>NUCLEOTIDE SEQUENCE [LARGE SCALE GENOMIC DNA]</scope>
    <source>
        <strain evidence="1 2">DSM 22613</strain>
    </source>
</reference>
<keyword evidence="2" id="KW-1185">Reference proteome</keyword>
<protein>
    <recommendedName>
        <fullName evidence="3">Transposase</fullName>
    </recommendedName>
</protein>
<evidence type="ECO:0000313" key="1">
    <source>
        <dbReference type="EMBL" id="SHF68958.1"/>
    </source>
</evidence>
<organism evidence="1 2">
    <name type="scientific">Prevotella scopos JCM 17725</name>
    <dbReference type="NCBI Taxonomy" id="1236518"/>
    <lineage>
        <taxon>Bacteria</taxon>
        <taxon>Pseudomonadati</taxon>
        <taxon>Bacteroidota</taxon>
        <taxon>Bacteroidia</taxon>
        <taxon>Bacteroidales</taxon>
        <taxon>Prevotellaceae</taxon>
        <taxon>Prevotella</taxon>
    </lineage>
</organism>